<dbReference type="EMBL" id="NKUJ01000166">
    <property type="protein sequence ID" value="RMJ11468.1"/>
    <property type="molecule type" value="Genomic_DNA"/>
</dbReference>
<sequence length="357" mass="41922">MSFMATSHFIHCLSPIKRKPGKLTPQPFKLKPTPRIYIMPSKKDTINPPGPPPPRPPPNLLTMVKLVFSIRVKTVLRQREEAHDRRVAEYYRLQDEEDAKITVKPIREAAREIGEAREAMLRMLEKPTPYIYRRPELDPIEKLTWTEIDRFMDDEVEKEVTVGLGLKRAEGETWKGYCQRMTDLESRLDGWISIEYFRQQNGPLRYMDGMPVSLIAVHRHVRPIKPPKPTKRWPCLQCKARGLPCSRTLNFSYGPAASRSPTKEDCSRCKRNGDRCLTMWDWLNEEGDYDPTCWRYTHGSREDQLECAKMWMARIEESKCILPLPKWHENDRPENVGDDEYQPKGWWNVLKDGLTEW</sequence>
<accession>A0A3M2S1R8</accession>
<evidence type="ECO:0000313" key="1">
    <source>
        <dbReference type="EMBL" id="RMJ11468.1"/>
    </source>
</evidence>
<keyword evidence="2" id="KW-1185">Reference proteome</keyword>
<evidence type="ECO:0000313" key="2">
    <source>
        <dbReference type="Proteomes" id="UP000277212"/>
    </source>
</evidence>
<reference evidence="1 2" key="1">
    <citation type="submission" date="2017-06" db="EMBL/GenBank/DDBJ databases">
        <title>Comparative genomic analysis of Ambrosia Fusariam Clade fungi.</title>
        <authorList>
            <person name="Stajich J.E."/>
            <person name="Carrillo J."/>
            <person name="Kijimoto T."/>
            <person name="Eskalen A."/>
            <person name="O'Donnell K."/>
            <person name="Kasson M."/>
        </authorList>
    </citation>
    <scope>NUCLEOTIDE SEQUENCE [LARGE SCALE GENOMIC DNA]</scope>
    <source>
        <strain evidence="1">UCR3666</strain>
    </source>
</reference>
<dbReference type="Proteomes" id="UP000277212">
    <property type="component" value="Unassembled WGS sequence"/>
</dbReference>
<name>A0A3M2S1R8_9HYPO</name>
<protein>
    <submittedName>
        <fullName evidence="1">Uncharacterized protein</fullName>
    </submittedName>
</protein>
<comment type="caution">
    <text evidence="1">The sequence shown here is derived from an EMBL/GenBank/DDBJ whole genome shotgun (WGS) entry which is preliminary data.</text>
</comment>
<organism evidence="1 2">
    <name type="scientific">Fusarium kuroshium</name>
    <dbReference type="NCBI Taxonomy" id="2010991"/>
    <lineage>
        <taxon>Eukaryota</taxon>
        <taxon>Fungi</taxon>
        <taxon>Dikarya</taxon>
        <taxon>Ascomycota</taxon>
        <taxon>Pezizomycotina</taxon>
        <taxon>Sordariomycetes</taxon>
        <taxon>Hypocreomycetidae</taxon>
        <taxon>Hypocreales</taxon>
        <taxon>Nectriaceae</taxon>
        <taxon>Fusarium</taxon>
        <taxon>Fusarium solani species complex</taxon>
    </lineage>
</organism>
<dbReference type="AlphaFoldDB" id="A0A3M2S1R8"/>
<dbReference type="OrthoDB" id="5093197at2759"/>
<proteinExistence type="predicted"/>
<gene>
    <name evidence="1" type="ORF">CDV36_008876</name>
</gene>